<dbReference type="GO" id="GO:0004550">
    <property type="term" value="F:nucleoside diphosphate kinase activity"/>
    <property type="evidence" value="ECO:0007669"/>
    <property type="project" value="InterPro"/>
</dbReference>
<comment type="similarity">
    <text evidence="5 6">Belongs to the NDK family.</text>
</comment>
<evidence type="ECO:0000256" key="4">
    <source>
        <dbReference type="ARBA" id="ARBA00023273"/>
    </source>
</evidence>
<dbReference type="CDD" id="cd04412">
    <property type="entry name" value="NDPk7B"/>
    <property type="match status" value="1"/>
</dbReference>
<comment type="subcellular location">
    <subcellularLocation>
        <location evidence="1">Cytoplasm</location>
        <location evidence="1">Cytoskeleton</location>
        <location evidence="1">Cilium axoneme</location>
    </subcellularLocation>
</comment>
<evidence type="ECO:0000256" key="2">
    <source>
        <dbReference type="ARBA" id="ARBA00022490"/>
    </source>
</evidence>
<dbReference type="InterPro" id="IPR034907">
    <property type="entry name" value="NDK-like_dom"/>
</dbReference>
<keyword evidence="3" id="KW-0206">Cytoskeleton</keyword>
<proteinExistence type="inferred from homology"/>
<keyword evidence="2" id="KW-0963">Cytoplasm</keyword>
<dbReference type="AlphaFoldDB" id="A0A8K0G9C4"/>
<dbReference type="GO" id="GO:0006183">
    <property type="term" value="P:GTP biosynthetic process"/>
    <property type="evidence" value="ECO:0007669"/>
    <property type="project" value="InterPro"/>
</dbReference>
<evidence type="ECO:0000256" key="6">
    <source>
        <dbReference type="RuleBase" id="RU004011"/>
    </source>
</evidence>
<dbReference type="SMART" id="SM00562">
    <property type="entry name" value="NDK"/>
    <property type="match status" value="2"/>
</dbReference>
<dbReference type="PANTHER" id="PTHR43109">
    <property type="entry name" value="NUCLEOSIDE DIPHOSPHATE KINASE 7"/>
    <property type="match status" value="1"/>
</dbReference>
<gene>
    <name evidence="8" type="ORF">ILUMI_09758</name>
</gene>
<dbReference type="InterPro" id="IPR036850">
    <property type="entry name" value="NDK-like_dom_sf"/>
</dbReference>
<dbReference type="InterPro" id="IPR001564">
    <property type="entry name" value="Nucleoside_diP_kinase"/>
</dbReference>
<dbReference type="EMBL" id="VTPC01005143">
    <property type="protein sequence ID" value="KAF2896415.1"/>
    <property type="molecule type" value="Genomic_DNA"/>
</dbReference>
<dbReference type="Gene3D" id="3.30.70.141">
    <property type="entry name" value="Nucleoside diphosphate kinase-like domain"/>
    <property type="match status" value="2"/>
</dbReference>
<dbReference type="Pfam" id="PF00334">
    <property type="entry name" value="NDK"/>
    <property type="match status" value="2"/>
</dbReference>
<dbReference type="FunFam" id="3.30.70.141:FF:000004">
    <property type="entry name" value="Nucleoside diphosphate kinase 7"/>
    <property type="match status" value="1"/>
</dbReference>
<evidence type="ECO:0000256" key="3">
    <source>
        <dbReference type="ARBA" id="ARBA00023212"/>
    </source>
</evidence>
<dbReference type="PROSITE" id="PS51374">
    <property type="entry name" value="NDPK_LIKE"/>
    <property type="match status" value="2"/>
</dbReference>
<evidence type="ECO:0000313" key="9">
    <source>
        <dbReference type="Proteomes" id="UP000801492"/>
    </source>
</evidence>
<keyword evidence="9" id="KW-1185">Reference proteome</keyword>
<name>A0A8K0G9C4_IGNLU</name>
<dbReference type="GO" id="GO:0005813">
    <property type="term" value="C:centrosome"/>
    <property type="evidence" value="ECO:0007669"/>
    <property type="project" value="TreeGrafter"/>
</dbReference>
<dbReference type="SMART" id="SM00676">
    <property type="entry name" value="DM10"/>
    <property type="match status" value="1"/>
</dbReference>
<comment type="caution">
    <text evidence="5">Lacks conserved residue(s) required for the propagation of feature annotation.</text>
</comment>
<dbReference type="InterPro" id="IPR037993">
    <property type="entry name" value="NDPk7B"/>
</dbReference>
<dbReference type="Gene3D" id="2.30.29.170">
    <property type="match status" value="1"/>
</dbReference>
<evidence type="ECO:0000256" key="5">
    <source>
        <dbReference type="PROSITE-ProRule" id="PRU00706"/>
    </source>
</evidence>
<keyword evidence="4" id="KW-0966">Cell projection</keyword>
<dbReference type="GO" id="GO:0006228">
    <property type="term" value="P:UTP biosynthetic process"/>
    <property type="evidence" value="ECO:0007669"/>
    <property type="project" value="InterPro"/>
</dbReference>
<comment type="caution">
    <text evidence="8">The sequence shown here is derived from an EMBL/GenBank/DDBJ whole genome shotgun (WGS) entry which is preliminary data.</text>
</comment>
<feature type="domain" description="DM10" evidence="7">
    <location>
        <begin position="11"/>
        <end position="99"/>
    </location>
</feature>
<dbReference type="SUPFAM" id="SSF54919">
    <property type="entry name" value="Nucleoside diphosphate kinase, NDK"/>
    <property type="match status" value="2"/>
</dbReference>
<dbReference type="InterPro" id="IPR006602">
    <property type="entry name" value="DM10_dom"/>
</dbReference>
<sequence>MAEKPDKYYDYNDRLSFLGDWYDFDSAFHKNFLIHFYPCDNSVEIFDTDLKRIFLKRAACDGVGMKDMFVGNKVRIYGRQIKITDYADCHTQKRIGKTKEHTFAILKPKAVEKLGEVISQIEDKQFQICRMRMCNLTRKEALDFYEFRKGDSFLPFMVEHLVSGPIVALELVGDNAIERWRNVIGPKDPAEARKVAPESLRAIYGLETASNGFHGSDDHDQAVRGACFFFPQGIGKKPPASTAQIDNSTCCIIKPHAIEEGKLGYILSAIMNSPKFKITALQMIYLSTPNADEFLEVYKGVVSDFHALLLSFVDGPCVVLEISAKQDGVKVQEEFRKFAGPSDSDIARQIRPNSLRGMFGVSKYKNAIHCTDLPEDTQLELEYFFKILED</sequence>
<dbReference type="PANTHER" id="PTHR43109:SF2">
    <property type="entry name" value="NUCLEOSIDE DIPHOSPHATE KINASE 7"/>
    <property type="match status" value="1"/>
</dbReference>
<organism evidence="8 9">
    <name type="scientific">Ignelater luminosus</name>
    <name type="common">Cucubano</name>
    <name type="synonym">Pyrophorus luminosus</name>
    <dbReference type="NCBI Taxonomy" id="2038154"/>
    <lineage>
        <taxon>Eukaryota</taxon>
        <taxon>Metazoa</taxon>
        <taxon>Ecdysozoa</taxon>
        <taxon>Arthropoda</taxon>
        <taxon>Hexapoda</taxon>
        <taxon>Insecta</taxon>
        <taxon>Pterygota</taxon>
        <taxon>Neoptera</taxon>
        <taxon>Endopterygota</taxon>
        <taxon>Coleoptera</taxon>
        <taxon>Polyphaga</taxon>
        <taxon>Elateriformia</taxon>
        <taxon>Elateroidea</taxon>
        <taxon>Elateridae</taxon>
        <taxon>Agrypninae</taxon>
        <taxon>Pyrophorini</taxon>
        <taxon>Ignelater</taxon>
    </lineage>
</organism>
<accession>A0A8K0G9C4</accession>
<protein>
    <recommendedName>
        <fullName evidence="7">DM10 domain-containing protein</fullName>
    </recommendedName>
</protein>
<dbReference type="PRINTS" id="PR01243">
    <property type="entry name" value="NUCDPKINASE"/>
</dbReference>
<dbReference type="GO" id="GO:0005879">
    <property type="term" value="C:axonemal microtubule"/>
    <property type="evidence" value="ECO:0007669"/>
    <property type="project" value="TreeGrafter"/>
</dbReference>
<dbReference type="Proteomes" id="UP000801492">
    <property type="component" value="Unassembled WGS sequence"/>
</dbReference>
<evidence type="ECO:0000259" key="7">
    <source>
        <dbReference type="PROSITE" id="PS51336"/>
    </source>
</evidence>
<dbReference type="OrthoDB" id="270127at2759"/>
<evidence type="ECO:0000256" key="1">
    <source>
        <dbReference type="ARBA" id="ARBA00004430"/>
    </source>
</evidence>
<dbReference type="GO" id="GO:0006241">
    <property type="term" value="P:CTP biosynthetic process"/>
    <property type="evidence" value="ECO:0007669"/>
    <property type="project" value="InterPro"/>
</dbReference>
<evidence type="ECO:0000313" key="8">
    <source>
        <dbReference type="EMBL" id="KAF2896415.1"/>
    </source>
</evidence>
<dbReference type="PROSITE" id="PS51336">
    <property type="entry name" value="DM10"/>
    <property type="match status" value="1"/>
</dbReference>
<reference evidence="8" key="1">
    <citation type="submission" date="2019-08" db="EMBL/GenBank/DDBJ databases">
        <title>The genome of the North American firefly Photinus pyralis.</title>
        <authorList>
            <consortium name="Photinus pyralis genome working group"/>
            <person name="Fallon T.R."/>
            <person name="Sander Lower S.E."/>
            <person name="Weng J.-K."/>
        </authorList>
    </citation>
    <scope>NUCLEOTIDE SEQUENCE</scope>
    <source>
        <strain evidence="8">TRF0915ILg1</strain>
        <tissue evidence="8">Whole body</tissue>
    </source>
</reference>